<accession>A0A0N4Z181</accession>
<reference evidence="2" key="1">
    <citation type="submission" date="2017-02" db="UniProtKB">
        <authorList>
            <consortium name="WormBaseParasite"/>
        </authorList>
    </citation>
    <scope>IDENTIFICATION</scope>
</reference>
<protein>
    <submittedName>
        <fullName evidence="2">Syntaxin, Qa-SNARE family</fullName>
    </submittedName>
</protein>
<keyword evidence="1" id="KW-1185">Reference proteome</keyword>
<dbReference type="AlphaFoldDB" id="A0A0N4Z181"/>
<name>A0A0N4Z181_PARTI</name>
<sequence>MNLKILAKNYRESKFIGHYQSRSRNLEESINNVKSISFVEHVKSSQFHKNTVMKELRIVNKRIEEIKQNLLNHGINLFHVTNSQQILCEEIDVTLKELHNVMSESLKWKKKFDDIKEEIENYLGNLKELYLKENVPPCENSGNVNILCEKYQVKDENVDKEYVINKIVIHKTSLTSIISNLENIINMNKINMCVKEEKASHYQEMLEKIKIGKKVNAEIELKDIEELMVLKEDFIEYNLSKDEDLKNENIGIKDITKIDAQIEDLFKYVKIY</sequence>
<dbReference type="Proteomes" id="UP000038045">
    <property type="component" value="Unplaced"/>
</dbReference>
<evidence type="ECO:0000313" key="2">
    <source>
        <dbReference type="WBParaSite" id="PTRK_0000045600.1"/>
    </source>
</evidence>
<dbReference type="WBParaSite" id="PTRK_0000045600.1">
    <property type="protein sequence ID" value="PTRK_0000045600.1"/>
    <property type="gene ID" value="PTRK_0000045600"/>
</dbReference>
<evidence type="ECO:0000313" key="1">
    <source>
        <dbReference type="Proteomes" id="UP000038045"/>
    </source>
</evidence>
<proteinExistence type="predicted"/>
<organism evidence="1 2">
    <name type="scientific">Parastrongyloides trichosuri</name>
    <name type="common">Possum-specific nematode worm</name>
    <dbReference type="NCBI Taxonomy" id="131310"/>
    <lineage>
        <taxon>Eukaryota</taxon>
        <taxon>Metazoa</taxon>
        <taxon>Ecdysozoa</taxon>
        <taxon>Nematoda</taxon>
        <taxon>Chromadorea</taxon>
        <taxon>Rhabditida</taxon>
        <taxon>Tylenchina</taxon>
        <taxon>Panagrolaimomorpha</taxon>
        <taxon>Strongyloidoidea</taxon>
        <taxon>Strongyloididae</taxon>
        <taxon>Parastrongyloides</taxon>
    </lineage>
</organism>